<dbReference type="InterPro" id="IPR007404">
    <property type="entry name" value="YdjM-like"/>
</dbReference>
<evidence type="ECO:0000256" key="1">
    <source>
        <dbReference type="SAM" id="Phobius"/>
    </source>
</evidence>
<dbReference type="EMBL" id="LFTY01000001">
    <property type="protein sequence ID" value="KMW60503.1"/>
    <property type="molecule type" value="Genomic_DNA"/>
</dbReference>
<feature type="transmembrane region" description="Helical" evidence="1">
    <location>
        <begin position="24"/>
        <end position="44"/>
    </location>
</feature>
<protein>
    <submittedName>
        <fullName evidence="2">Membrane protein</fullName>
    </submittedName>
</protein>
<dbReference type="Proteomes" id="UP000037178">
    <property type="component" value="Unassembled WGS sequence"/>
</dbReference>
<dbReference type="OrthoDB" id="199738at2"/>
<dbReference type="Pfam" id="PF04307">
    <property type="entry name" value="YdjM"/>
    <property type="match status" value="1"/>
</dbReference>
<feature type="transmembrane region" description="Helical" evidence="1">
    <location>
        <begin position="136"/>
        <end position="154"/>
    </location>
</feature>
<dbReference type="AlphaFoldDB" id="A0A0J9H4A4"/>
<dbReference type="PATRIC" id="fig|1675527.3.peg.720"/>
<evidence type="ECO:0000313" key="2">
    <source>
        <dbReference type="EMBL" id="KMW60503.1"/>
    </source>
</evidence>
<feature type="transmembrane region" description="Helical" evidence="1">
    <location>
        <begin position="83"/>
        <end position="109"/>
    </location>
</feature>
<gene>
    <name evidence="2" type="ORF">AIOL_000659</name>
</gene>
<keyword evidence="1" id="KW-1133">Transmembrane helix</keyword>
<evidence type="ECO:0000313" key="3">
    <source>
        <dbReference type="Proteomes" id="UP000037178"/>
    </source>
</evidence>
<reference evidence="2 3" key="1">
    <citation type="submission" date="2015-06" db="EMBL/GenBank/DDBJ databases">
        <title>Draft genome sequence of an Alphaproteobacteria species associated to the Mediterranean sponge Oscarella lobularis.</title>
        <authorList>
            <person name="Jourda C."/>
            <person name="Santini S."/>
            <person name="Claverie J.-M."/>
        </authorList>
    </citation>
    <scope>NUCLEOTIDE SEQUENCE [LARGE SCALE GENOMIC DNA]</scope>
    <source>
        <strain evidence="2">IGS</strain>
    </source>
</reference>
<comment type="caution">
    <text evidence="2">The sequence shown here is derived from an EMBL/GenBank/DDBJ whole genome shotgun (WGS) entry which is preliminary data.</text>
</comment>
<organism evidence="2 3">
    <name type="scientific">Candidatus Rhodobacter oscarellae</name>
    <dbReference type="NCBI Taxonomy" id="1675527"/>
    <lineage>
        <taxon>Bacteria</taxon>
        <taxon>Pseudomonadati</taxon>
        <taxon>Pseudomonadota</taxon>
        <taxon>Alphaproteobacteria</taxon>
        <taxon>Rhodobacterales</taxon>
        <taxon>Rhodobacter group</taxon>
        <taxon>Rhodobacter</taxon>
    </lineage>
</organism>
<dbReference type="STRING" id="1675527.AIOL_000659"/>
<accession>A0A0J9H4A4</accession>
<dbReference type="RefSeq" id="WP_049641579.1">
    <property type="nucleotide sequence ID" value="NZ_LFTY01000001.1"/>
</dbReference>
<keyword evidence="1" id="KW-0472">Membrane</keyword>
<proteinExistence type="predicted"/>
<feature type="transmembrane region" description="Helical" evidence="1">
    <location>
        <begin position="56"/>
        <end position="76"/>
    </location>
</feature>
<sequence length="160" mass="17939">MIIGHLPSTYLAFRFLTPKSWPRSFVLGGVIGGVVPDIDMLWFFTIGAQQVHHHNYLTHRPALWVGLLIAALLFGWSRGRMPALVIGLALGAVLHVVLDSVAGNIAWAWPLSDHAHPLVVVEATHSHWILSFINHPYFQVEIAVTLIAIAVYLWDRRKTR</sequence>
<name>A0A0J9H4A4_9RHOB</name>
<keyword evidence="3" id="KW-1185">Reference proteome</keyword>
<keyword evidence="1" id="KW-0812">Transmembrane</keyword>